<comment type="caution">
    <text evidence="2">The sequence shown here is derived from an EMBL/GenBank/DDBJ whole genome shotgun (WGS) entry which is preliminary data.</text>
</comment>
<feature type="chain" id="PRO_5035812058" evidence="1">
    <location>
        <begin position="27"/>
        <end position="57"/>
    </location>
</feature>
<protein>
    <submittedName>
        <fullName evidence="2">Uncharacterized protein</fullName>
    </submittedName>
</protein>
<gene>
    <name evidence="2" type="ORF">KC19_12G185900</name>
</gene>
<dbReference type="EMBL" id="CM026433">
    <property type="protein sequence ID" value="KAG0555656.1"/>
    <property type="molecule type" value="Genomic_DNA"/>
</dbReference>
<dbReference type="AlphaFoldDB" id="A0A8T0G8N4"/>
<proteinExistence type="predicted"/>
<evidence type="ECO:0000256" key="1">
    <source>
        <dbReference type="SAM" id="SignalP"/>
    </source>
</evidence>
<keyword evidence="1" id="KW-0732">Signal</keyword>
<dbReference type="Proteomes" id="UP000822688">
    <property type="component" value="Chromosome 12"/>
</dbReference>
<name>A0A8T0G8N4_CERPU</name>
<sequence length="57" mass="6346">MSNHCKYHKATKLMLVTFLLPIGVPSEWSHLSSSMAPTREAVAGSFSAFRQHASVNW</sequence>
<keyword evidence="3" id="KW-1185">Reference proteome</keyword>
<feature type="signal peptide" evidence="1">
    <location>
        <begin position="1"/>
        <end position="26"/>
    </location>
</feature>
<evidence type="ECO:0000313" key="2">
    <source>
        <dbReference type="EMBL" id="KAG0555656.1"/>
    </source>
</evidence>
<accession>A0A8T0G8N4</accession>
<reference evidence="2" key="1">
    <citation type="submission" date="2020-06" db="EMBL/GenBank/DDBJ databases">
        <title>WGS assembly of Ceratodon purpureus strain R40.</title>
        <authorList>
            <person name="Carey S.B."/>
            <person name="Jenkins J."/>
            <person name="Shu S."/>
            <person name="Lovell J.T."/>
            <person name="Sreedasyam A."/>
            <person name="Maumus F."/>
            <person name="Tiley G.P."/>
            <person name="Fernandez-Pozo N."/>
            <person name="Barry K."/>
            <person name="Chen C."/>
            <person name="Wang M."/>
            <person name="Lipzen A."/>
            <person name="Daum C."/>
            <person name="Saski C.A."/>
            <person name="Payton A.C."/>
            <person name="Mcbreen J.C."/>
            <person name="Conrad R.E."/>
            <person name="Kollar L.M."/>
            <person name="Olsson S."/>
            <person name="Huttunen S."/>
            <person name="Landis J.B."/>
            <person name="Wickett N.J."/>
            <person name="Johnson M.G."/>
            <person name="Rensing S.A."/>
            <person name="Grimwood J."/>
            <person name="Schmutz J."/>
            <person name="Mcdaniel S.F."/>
        </authorList>
    </citation>
    <scope>NUCLEOTIDE SEQUENCE</scope>
    <source>
        <strain evidence="2">R40</strain>
    </source>
</reference>
<organism evidence="2 3">
    <name type="scientific">Ceratodon purpureus</name>
    <name type="common">Fire moss</name>
    <name type="synonym">Dicranum purpureum</name>
    <dbReference type="NCBI Taxonomy" id="3225"/>
    <lineage>
        <taxon>Eukaryota</taxon>
        <taxon>Viridiplantae</taxon>
        <taxon>Streptophyta</taxon>
        <taxon>Embryophyta</taxon>
        <taxon>Bryophyta</taxon>
        <taxon>Bryophytina</taxon>
        <taxon>Bryopsida</taxon>
        <taxon>Dicranidae</taxon>
        <taxon>Pseudoditrichales</taxon>
        <taxon>Ditrichaceae</taxon>
        <taxon>Ceratodon</taxon>
    </lineage>
</organism>
<evidence type="ECO:0000313" key="3">
    <source>
        <dbReference type="Proteomes" id="UP000822688"/>
    </source>
</evidence>